<keyword evidence="1" id="KW-0489">Methyltransferase</keyword>
<dbReference type="Proteomes" id="UP000266313">
    <property type="component" value="Chromosome"/>
</dbReference>
<accession>A0A250KVI8</accession>
<name>A0A250KVI8_9GAMM</name>
<dbReference type="KEGG" id="mmai:sS8_3690"/>
<reference evidence="1 2" key="1">
    <citation type="submission" date="2016-12" db="EMBL/GenBank/DDBJ databases">
        <title>Genome sequencing of Methylocaldum marinum.</title>
        <authorList>
            <person name="Takeuchi M."/>
            <person name="Kamagata Y."/>
            <person name="Hiraoka S."/>
            <person name="Oshima K."/>
            <person name="Hattori M."/>
            <person name="Iwasaki W."/>
        </authorList>
    </citation>
    <scope>NUCLEOTIDE SEQUENCE [LARGE SCALE GENOMIC DNA]</scope>
    <source>
        <strain evidence="1 2">S8</strain>
    </source>
</reference>
<dbReference type="REBASE" id="215507">
    <property type="entry name" value="M.MmaS8ORF3690P"/>
</dbReference>
<sequence>MRQNVTPALRDLVIGYFAEPAKSVLDKWQANQDLTAEQLRGEWQKAVKAPPQEFNRAAREVQRFFEPEDSPALPLWKEWVKEALNDGLSVHESAVTQPHSVPFGLYAPFADLNRKMEDIAREVAKLDGFDVVLRSLSIDQQTPLDTARHWVVPVRAWARNDEWRSEDGSLQGSHDANGLARPQYVEAMLDKGLYDEKGTLKDGLLDPDCVEARDWNLSAGQYKPFDFTQWKSDKSVVELIAELRETERRIIGGLDKLLAMVEGRE</sequence>
<dbReference type="GO" id="GO:0008168">
    <property type="term" value="F:methyltransferase activity"/>
    <property type="evidence" value="ECO:0007669"/>
    <property type="project" value="UniProtKB-KW"/>
</dbReference>
<dbReference type="EMBL" id="AP017928">
    <property type="protein sequence ID" value="BBA35627.1"/>
    <property type="molecule type" value="Genomic_DNA"/>
</dbReference>
<evidence type="ECO:0000313" key="1">
    <source>
        <dbReference type="EMBL" id="BBA35627.1"/>
    </source>
</evidence>
<proteinExistence type="predicted"/>
<dbReference type="OrthoDB" id="9784823at2"/>
<keyword evidence="2" id="KW-1185">Reference proteome</keyword>
<keyword evidence="1" id="KW-0808">Transferase</keyword>
<organism evidence="1 2">
    <name type="scientific">Methylocaldum marinum</name>
    <dbReference type="NCBI Taxonomy" id="1432792"/>
    <lineage>
        <taxon>Bacteria</taxon>
        <taxon>Pseudomonadati</taxon>
        <taxon>Pseudomonadota</taxon>
        <taxon>Gammaproteobacteria</taxon>
        <taxon>Methylococcales</taxon>
        <taxon>Methylococcaceae</taxon>
        <taxon>Methylocaldum</taxon>
    </lineage>
</organism>
<dbReference type="AlphaFoldDB" id="A0A250KVI8"/>
<dbReference type="RefSeq" id="WP_145986588.1">
    <property type="nucleotide sequence ID" value="NZ_AP017928.1"/>
</dbReference>
<evidence type="ECO:0000313" key="2">
    <source>
        <dbReference type="Proteomes" id="UP000266313"/>
    </source>
</evidence>
<protein>
    <submittedName>
        <fullName evidence="1">N-6 DNA methylase</fullName>
    </submittedName>
</protein>
<dbReference type="GO" id="GO:0032259">
    <property type="term" value="P:methylation"/>
    <property type="evidence" value="ECO:0007669"/>
    <property type="project" value="UniProtKB-KW"/>
</dbReference>
<gene>
    <name evidence="1" type="ORF">sS8_3690</name>
</gene>